<proteinExistence type="predicted"/>
<reference evidence="1 2" key="1">
    <citation type="submission" date="2019-07" db="EMBL/GenBank/DDBJ databases">
        <title>Complete Genome Sequence of Leptotrichia hongkongensis Strain JMUB5056.</title>
        <authorList>
            <person name="Watanabe S."/>
            <person name="Cui L."/>
        </authorList>
    </citation>
    <scope>NUCLEOTIDE SEQUENCE [LARGE SCALE GENOMIC DNA]</scope>
    <source>
        <strain evidence="1 2">JMUB5056</strain>
    </source>
</reference>
<organism evidence="1 2">
    <name type="scientific">Leptotrichia hongkongensis</name>
    <dbReference type="NCBI Taxonomy" id="554406"/>
    <lineage>
        <taxon>Bacteria</taxon>
        <taxon>Fusobacteriati</taxon>
        <taxon>Fusobacteriota</taxon>
        <taxon>Fusobacteriia</taxon>
        <taxon>Fusobacteriales</taxon>
        <taxon>Leptotrichiaceae</taxon>
        <taxon>Leptotrichia</taxon>
    </lineage>
</organism>
<dbReference type="AlphaFoldDB" id="A0A510L859"/>
<name>A0A510L859_9FUSO</name>
<evidence type="ECO:0000313" key="2">
    <source>
        <dbReference type="Proteomes" id="UP000321561"/>
    </source>
</evidence>
<protein>
    <submittedName>
        <fullName evidence="1">Uncharacterized protein</fullName>
    </submittedName>
</protein>
<accession>A0A510L859</accession>
<gene>
    <name evidence="1" type="ORF">JMUB5056_1804</name>
</gene>
<dbReference type="EMBL" id="AP019846">
    <property type="protein sequence ID" value="BBM60210.1"/>
    <property type="molecule type" value="Genomic_DNA"/>
</dbReference>
<dbReference type="KEGG" id="lhg:JMUB5056_1804"/>
<sequence length="68" mass="8558">MKNLYHIFECTQEAVQLFKINENLGNNETDKIKIVYFTPDKISNYEKKKQEKNYYVWWRKIFRIFRNF</sequence>
<dbReference type="Proteomes" id="UP000321561">
    <property type="component" value="Chromosome"/>
</dbReference>
<evidence type="ECO:0000313" key="1">
    <source>
        <dbReference type="EMBL" id="BBM60210.1"/>
    </source>
</evidence>